<comment type="caution">
    <text evidence="3">The sequence shown here is derived from an EMBL/GenBank/DDBJ whole genome shotgun (WGS) entry which is preliminary data.</text>
</comment>
<dbReference type="Proteomes" id="UP000812966">
    <property type="component" value="Unassembled WGS sequence"/>
</dbReference>
<feature type="region of interest" description="Disordered" evidence="1">
    <location>
        <begin position="1"/>
        <end position="532"/>
    </location>
</feature>
<protein>
    <recommendedName>
        <fullName evidence="2">BRCT domain-containing protein</fullName>
    </recommendedName>
</protein>
<keyword evidence="4" id="KW-1185">Reference proteome</keyword>
<feature type="compositionally biased region" description="Polar residues" evidence="1">
    <location>
        <begin position="270"/>
        <end position="280"/>
    </location>
</feature>
<feature type="compositionally biased region" description="Low complexity" evidence="1">
    <location>
        <begin position="348"/>
        <end position="362"/>
    </location>
</feature>
<evidence type="ECO:0000259" key="2">
    <source>
        <dbReference type="PROSITE" id="PS50172"/>
    </source>
</evidence>
<name>A0A8K0NRF8_9TREE</name>
<dbReference type="AlphaFoldDB" id="A0A8K0NRF8"/>
<evidence type="ECO:0000313" key="4">
    <source>
        <dbReference type="Proteomes" id="UP000812966"/>
    </source>
</evidence>
<feature type="region of interest" description="Disordered" evidence="1">
    <location>
        <begin position="773"/>
        <end position="794"/>
    </location>
</feature>
<dbReference type="InterPro" id="IPR001357">
    <property type="entry name" value="BRCT_dom"/>
</dbReference>
<feature type="compositionally biased region" description="Polar residues" evidence="1">
    <location>
        <begin position="614"/>
        <end position="638"/>
    </location>
</feature>
<evidence type="ECO:0000313" key="3">
    <source>
        <dbReference type="EMBL" id="KAG7558259.1"/>
    </source>
</evidence>
<feature type="compositionally biased region" description="Polar residues" evidence="1">
    <location>
        <begin position="26"/>
        <end position="57"/>
    </location>
</feature>
<dbReference type="SUPFAM" id="SSF52113">
    <property type="entry name" value="BRCT domain"/>
    <property type="match status" value="1"/>
</dbReference>
<dbReference type="OrthoDB" id="2384350at2759"/>
<dbReference type="CDD" id="cd17716">
    <property type="entry name" value="BRCT_microcephalin_rpt1"/>
    <property type="match status" value="1"/>
</dbReference>
<feature type="compositionally biased region" description="Low complexity" evidence="1">
    <location>
        <begin position="572"/>
        <end position="581"/>
    </location>
</feature>
<accession>A0A8K0NRF8</accession>
<dbReference type="Gene3D" id="3.40.50.10190">
    <property type="entry name" value="BRCT domain"/>
    <property type="match status" value="1"/>
</dbReference>
<sequence>MSTDNHLPGHKPPRPAPATSIPAQKRATSTHPPGNMASTTSYNPPRSAQTRSMTKLAQSRKHLETFVQIERNGGKTMFGGVVRGKKRGPLLDSFKNVQQKAGDQAQTEEKSDGAGKDFGLGSGTAVPSTLDGLPKPGQTSIPSFPSQHPAHRTPPKPSLARPNHTICRQPNHPSPIEIQPGGFRMDDEDSEDELLLTPRSRQQKRRAPAERPFLPIGKSRLAFGAAPTSSLASSSTGPETAGATDYRGMTRLLPTEETLPQVKRKRPSHPSDSPSMSTERGQARARHGQDVATSLSPSPSPALARSRTRTRGQTEEPNIDTPERRHKGKRRRVSDSPSKVLGGRKSKASVTPSATMSASTSSPQRSVGERLMASGMIKPPTPPRKRVAEAGGFEPKQRTSGTLPSALGARSGDDDGMQVDDVKDEPKREQARLGDLGFGTTGSSNLQARPSGSTTHMISSFQLKRPSYPSSLGPGAAPSRPMARNVALPAVDAMDTTATDPNPRPSAFSSSNTSGLARIPSRREGLGSDTKGSLYGLSAALAKLQVKASAPNQVEGEKRRLGGFAMPTASSAAKSIASGSSEPGRLPGPAGLKRSSTMMGQRRVSSLAGVGQEQARSGPTQSQSRATSVAPSDSQLVRSGTIGGNLQNLIESDAGTGCLKGVVAYVDVRTAEGDDAGTVFAEMLRFCGAKVLAKPTESCTHIVYKSGKTSTVAWYRRQEDPKPYLVGISWVTRCKEAGKRIDEEAYEINLEEIESFKKRRRSMEPKQLRALIAAGNGQEPEQAPMAQLRRLSGQ</sequence>
<feature type="compositionally biased region" description="Polar residues" evidence="1">
    <location>
        <begin position="441"/>
        <end position="462"/>
    </location>
</feature>
<feature type="compositionally biased region" description="Basic and acidic residues" evidence="1">
    <location>
        <begin position="420"/>
        <end position="432"/>
    </location>
</feature>
<feature type="region of interest" description="Disordered" evidence="1">
    <location>
        <begin position="547"/>
        <end position="566"/>
    </location>
</feature>
<feature type="region of interest" description="Disordered" evidence="1">
    <location>
        <begin position="572"/>
        <end position="638"/>
    </location>
</feature>
<feature type="compositionally biased region" description="Polar residues" evidence="1">
    <location>
        <begin position="137"/>
        <end position="146"/>
    </location>
</feature>
<organism evidence="3 4">
    <name type="scientific">Filobasidium floriforme</name>
    <dbReference type="NCBI Taxonomy" id="5210"/>
    <lineage>
        <taxon>Eukaryota</taxon>
        <taxon>Fungi</taxon>
        <taxon>Dikarya</taxon>
        <taxon>Basidiomycota</taxon>
        <taxon>Agaricomycotina</taxon>
        <taxon>Tremellomycetes</taxon>
        <taxon>Filobasidiales</taxon>
        <taxon>Filobasidiaceae</taxon>
        <taxon>Filobasidium</taxon>
    </lineage>
</organism>
<feature type="compositionally biased region" description="Low complexity" evidence="1">
    <location>
        <begin position="224"/>
        <end position="238"/>
    </location>
</feature>
<feature type="compositionally biased region" description="Polar residues" evidence="1">
    <location>
        <begin position="95"/>
        <end position="105"/>
    </location>
</feature>
<evidence type="ECO:0000256" key="1">
    <source>
        <dbReference type="SAM" id="MobiDB-lite"/>
    </source>
</evidence>
<reference evidence="3" key="1">
    <citation type="submission" date="2020-04" db="EMBL/GenBank/DDBJ databases">
        <title>Analysis of mating type loci in Filobasidium floriforme.</title>
        <authorList>
            <person name="Nowrousian M."/>
        </authorList>
    </citation>
    <scope>NUCLEOTIDE SEQUENCE</scope>
    <source>
        <strain evidence="3">CBS 6242</strain>
    </source>
</reference>
<dbReference type="InterPro" id="IPR036420">
    <property type="entry name" value="BRCT_dom_sf"/>
</dbReference>
<feature type="domain" description="BRCT" evidence="2">
    <location>
        <begin position="654"/>
        <end position="748"/>
    </location>
</feature>
<dbReference type="PROSITE" id="PS50172">
    <property type="entry name" value="BRCT"/>
    <property type="match status" value="1"/>
</dbReference>
<proteinExistence type="predicted"/>
<feature type="compositionally biased region" description="Low complexity" evidence="1">
    <location>
        <begin position="292"/>
        <end position="305"/>
    </location>
</feature>
<gene>
    <name evidence="3" type="ORF">FFLO_02822</name>
</gene>
<dbReference type="EMBL" id="JABELV010000047">
    <property type="protein sequence ID" value="KAG7558259.1"/>
    <property type="molecule type" value="Genomic_DNA"/>
</dbReference>